<dbReference type="AlphaFoldDB" id="A0A8S9U7H6"/>
<protein>
    <submittedName>
        <fullName evidence="1">Uncharacterized protein</fullName>
    </submittedName>
</protein>
<reference evidence="1" key="1">
    <citation type="submission" date="2020-03" db="EMBL/GenBank/DDBJ databases">
        <title>Hybrid Assembly of Korean Phytophthora infestans isolates.</title>
        <authorList>
            <person name="Prokchorchik M."/>
            <person name="Lee Y."/>
            <person name="Seo J."/>
            <person name="Cho J.-H."/>
            <person name="Park Y.-E."/>
            <person name="Jang D.-C."/>
            <person name="Im J.-S."/>
            <person name="Choi J.-G."/>
            <person name="Park H.-J."/>
            <person name="Lee G.-B."/>
            <person name="Lee Y.-G."/>
            <person name="Hong S.-Y."/>
            <person name="Cho K."/>
            <person name="Sohn K.H."/>
        </authorList>
    </citation>
    <scope>NUCLEOTIDE SEQUENCE</scope>
    <source>
        <strain evidence="1">KR_2_A2</strain>
    </source>
</reference>
<organism evidence="1 2">
    <name type="scientific">Phytophthora infestans</name>
    <name type="common">Potato late blight agent</name>
    <name type="synonym">Botrytis infestans</name>
    <dbReference type="NCBI Taxonomy" id="4787"/>
    <lineage>
        <taxon>Eukaryota</taxon>
        <taxon>Sar</taxon>
        <taxon>Stramenopiles</taxon>
        <taxon>Oomycota</taxon>
        <taxon>Peronosporomycetes</taxon>
        <taxon>Peronosporales</taxon>
        <taxon>Peronosporaceae</taxon>
        <taxon>Phytophthora</taxon>
    </lineage>
</organism>
<sequence>MPYASLMPYATTAFVGSLSKAVRCAEAKKMTLLARYNAISGKNRDALNVDEENPSHGLCSVCIRRVRTGMFSCLRLRWCRICGIAVYFSCCVKGKRVFLGNLRPHSACVCCPNCAQEARQMTGMRPIEPEYAVVADYFMGSLLSVESLSEDTTLLSSAFEWPAALKSCDVAFDDWKRHRPGPILTRDRAQFVSKPDDDLVIRRELREC</sequence>
<accession>A0A8S9U7H6</accession>
<dbReference type="EMBL" id="JAACNO010001981">
    <property type="protein sequence ID" value="KAF4136233.1"/>
    <property type="molecule type" value="Genomic_DNA"/>
</dbReference>
<name>A0A8S9U7H6_PHYIN</name>
<comment type="caution">
    <text evidence="1">The sequence shown here is derived from an EMBL/GenBank/DDBJ whole genome shotgun (WGS) entry which is preliminary data.</text>
</comment>
<proteinExistence type="predicted"/>
<evidence type="ECO:0000313" key="2">
    <source>
        <dbReference type="Proteomes" id="UP000704712"/>
    </source>
</evidence>
<evidence type="ECO:0000313" key="1">
    <source>
        <dbReference type="EMBL" id="KAF4136233.1"/>
    </source>
</evidence>
<dbReference type="Proteomes" id="UP000704712">
    <property type="component" value="Unassembled WGS sequence"/>
</dbReference>
<gene>
    <name evidence="1" type="ORF">GN958_ATG14574</name>
</gene>